<reference evidence="1" key="1">
    <citation type="journal article" date="2019" name="bioRxiv">
        <title>The Genome of the Zebra Mussel, Dreissena polymorpha: A Resource for Invasive Species Research.</title>
        <authorList>
            <person name="McCartney M.A."/>
            <person name="Auch B."/>
            <person name="Kono T."/>
            <person name="Mallez S."/>
            <person name="Zhang Y."/>
            <person name="Obille A."/>
            <person name="Becker A."/>
            <person name="Abrahante J.E."/>
            <person name="Garbe J."/>
            <person name="Badalamenti J.P."/>
            <person name="Herman A."/>
            <person name="Mangelson H."/>
            <person name="Liachko I."/>
            <person name="Sullivan S."/>
            <person name="Sone E.D."/>
            <person name="Koren S."/>
            <person name="Silverstein K.A.T."/>
            <person name="Beckman K.B."/>
            <person name="Gohl D.M."/>
        </authorList>
    </citation>
    <scope>NUCLEOTIDE SEQUENCE</scope>
    <source>
        <strain evidence="1">Duluth1</strain>
        <tissue evidence="1">Whole animal</tissue>
    </source>
</reference>
<reference evidence="1" key="2">
    <citation type="submission" date="2020-11" db="EMBL/GenBank/DDBJ databases">
        <authorList>
            <person name="McCartney M.A."/>
            <person name="Auch B."/>
            <person name="Kono T."/>
            <person name="Mallez S."/>
            <person name="Becker A."/>
            <person name="Gohl D.M."/>
            <person name="Silverstein K.A.T."/>
            <person name="Koren S."/>
            <person name="Bechman K.B."/>
            <person name="Herman A."/>
            <person name="Abrahante J.E."/>
            <person name="Garbe J."/>
        </authorList>
    </citation>
    <scope>NUCLEOTIDE SEQUENCE</scope>
    <source>
        <strain evidence="1">Duluth1</strain>
        <tissue evidence="1">Whole animal</tissue>
    </source>
</reference>
<protein>
    <submittedName>
        <fullName evidence="1">Uncharacterized protein</fullName>
    </submittedName>
</protein>
<proteinExistence type="predicted"/>
<dbReference type="AlphaFoldDB" id="A0A9D4HJZ0"/>
<organism evidence="1 2">
    <name type="scientific">Dreissena polymorpha</name>
    <name type="common">Zebra mussel</name>
    <name type="synonym">Mytilus polymorpha</name>
    <dbReference type="NCBI Taxonomy" id="45954"/>
    <lineage>
        <taxon>Eukaryota</taxon>
        <taxon>Metazoa</taxon>
        <taxon>Spiralia</taxon>
        <taxon>Lophotrochozoa</taxon>
        <taxon>Mollusca</taxon>
        <taxon>Bivalvia</taxon>
        <taxon>Autobranchia</taxon>
        <taxon>Heteroconchia</taxon>
        <taxon>Euheterodonta</taxon>
        <taxon>Imparidentia</taxon>
        <taxon>Neoheterodontei</taxon>
        <taxon>Myida</taxon>
        <taxon>Dreissenoidea</taxon>
        <taxon>Dreissenidae</taxon>
        <taxon>Dreissena</taxon>
    </lineage>
</organism>
<comment type="caution">
    <text evidence="1">The sequence shown here is derived from an EMBL/GenBank/DDBJ whole genome shotgun (WGS) entry which is preliminary data.</text>
</comment>
<evidence type="ECO:0000313" key="1">
    <source>
        <dbReference type="EMBL" id="KAH3719361.1"/>
    </source>
</evidence>
<sequence>MPGQRAQKLDCPAEIGTSGMYVIGTNLLTKFHEERKINVASRVLTRKNATPPGSHVFHPTSIIFELVQDIIAMNLLTKFHEDRTVNAASRVLTRFYYSHIRKNAPPLGSHFFQANIIIFQLLQDIIETNLLTNFHEDWTIKVAFREKFPAPGGHVFKATKTIFELIQDIIGTNLQTKFHDDQKINVTSRVLTSGHAFLPIETIFELNCHIQKTHVLTKFHEYWTKNVTSRVFPCFHYIHIEKTAPPPGGHVFSPIWTIFELVQEINKTNVLTNFHDDWAKIVTSRVFTRKTAPPTGGHIEHKIFEFGRDFIGAKLLTNFHEDGTRNVASRVFTSNCSQTDGHTTDIDRSEKLT</sequence>
<evidence type="ECO:0000313" key="2">
    <source>
        <dbReference type="Proteomes" id="UP000828390"/>
    </source>
</evidence>
<dbReference type="EMBL" id="JAIWYP010000013">
    <property type="protein sequence ID" value="KAH3719361.1"/>
    <property type="molecule type" value="Genomic_DNA"/>
</dbReference>
<gene>
    <name evidence="1" type="ORF">DPMN_062193</name>
</gene>
<keyword evidence="2" id="KW-1185">Reference proteome</keyword>
<name>A0A9D4HJZ0_DREPO</name>
<accession>A0A9D4HJZ0</accession>
<dbReference type="Proteomes" id="UP000828390">
    <property type="component" value="Unassembled WGS sequence"/>
</dbReference>